<dbReference type="EMBL" id="CAFBNK010000029">
    <property type="protein sequence ID" value="CAB4944793.1"/>
    <property type="molecule type" value="Genomic_DNA"/>
</dbReference>
<accession>A0A6J7JP62</accession>
<proteinExistence type="predicted"/>
<gene>
    <name evidence="1" type="ORF">UFOPK3786_00275</name>
</gene>
<evidence type="ECO:0000313" key="1">
    <source>
        <dbReference type="EMBL" id="CAB4944793.1"/>
    </source>
</evidence>
<name>A0A6J7JP62_9ZZZZ</name>
<organism evidence="1">
    <name type="scientific">freshwater metagenome</name>
    <dbReference type="NCBI Taxonomy" id="449393"/>
    <lineage>
        <taxon>unclassified sequences</taxon>
        <taxon>metagenomes</taxon>
        <taxon>ecological metagenomes</taxon>
    </lineage>
</organism>
<protein>
    <submittedName>
        <fullName evidence="1">Unannotated protein</fullName>
    </submittedName>
</protein>
<reference evidence="1" key="1">
    <citation type="submission" date="2020-05" db="EMBL/GenBank/DDBJ databases">
        <authorList>
            <person name="Chiriac C."/>
            <person name="Salcher M."/>
            <person name="Ghai R."/>
            <person name="Kavagutti S V."/>
        </authorList>
    </citation>
    <scope>NUCLEOTIDE SEQUENCE</scope>
</reference>
<dbReference type="AlphaFoldDB" id="A0A6J7JP62"/>
<sequence>MRDDNRETKRIDRNEARLAAMGEPDELAQYNAYLTSLAVKDAETEK</sequence>